<dbReference type="InterPro" id="IPR044859">
    <property type="entry name" value="Allene_oxi_cyc_Dirigent"/>
</dbReference>
<evidence type="ECO:0000259" key="2">
    <source>
        <dbReference type="Pfam" id="PF18678"/>
    </source>
</evidence>
<dbReference type="EMBL" id="JAAATY010000017">
    <property type="protein sequence ID" value="NRN68048.1"/>
    <property type="molecule type" value="Genomic_DNA"/>
</dbReference>
<dbReference type="Pfam" id="PF18678">
    <property type="entry name" value="AOC_like"/>
    <property type="match status" value="1"/>
</dbReference>
<comment type="caution">
    <text evidence="3">The sequence shown here is derived from an EMBL/GenBank/DDBJ whole genome shotgun (WGS) entry which is preliminary data.</text>
</comment>
<accession>A0ABX2F9K3</accession>
<dbReference type="InterPro" id="IPR041013">
    <property type="entry name" value="AOC-like"/>
</dbReference>
<evidence type="ECO:0000313" key="4">
    <source>
        <dbReference type="Proteomes" id="UP000763557"/>
    </source>
</evidence>
<proteinExistence type="predicted"/>
<organism evidence="3 4">
    <name type="scientific">Kibdelosporangium persicum</name>
    <dbReference type="NCBI Taxonomy" id="2698649"/>
    <lineage>
        <taxon>Bacteria</taxon>
        <taxon>Bacillati</taxon>
        <taxon>Actinomycetota</taxon>
        <taxon>Actinomycetes</taxon>
        <taxon>Pseudonocardiales</taxon>
        <taxon>Pseudonocardiaceae</taxon>
        <taxon>Kibdelosporangium</taxon>
    </lineage>
</organism>
<keyword evidence="4" id="KW-1185">Reference proteome</keyword>
<reference evidence="3 4" key="1">
    <citation type="submission" date="2020-01" db="EMBL/GenBank/DDBJ databases">
        <title>Kibdelosporangium persica a novel Actinomycetes from a hot desert in Iran.</title>
        <authorList>
            <person name="Safaei N."/>
            <person name="Zaburannyi N."/>
            <person name="Mueller R."/>
            <person name="Wink J."/>
        </authorList>
    </citation>
    <scope>NUCLEOTIDE SEQUENCE [LARGE SCALE GENOMIC DNA]</scope>
    <source>
        <strain evidence="3 4">4NS15</strain>
    </source>
</reference>
<dbReference type="Gene3D" id="2.40.480.10">
    <property type="entry name" value="Allene oxide cyclase-like"/>
    <property type="match status" value="1"/>
</dbReference>
<evidence type="ECO:0000313" key="3">
    <source>
        <dbReference type="EMBL" id="NRN68048.1"/>
    </source>
</evidence>
<keyword evidence="1" id="KW-0732">Signal</keyword>
<feature type="chain" id="PRO_5047544498" description="Allene oxide cyclase barrel-like domain-containing protein" evidence="1">
    <location>
        <begin position="24"/>
        <end position="160"/>
    </location>
</feature>
<dbReference type="RefSeq" id="WP_173136714.1">
    <property type="nucleotide sequence ID" value="NZ_CBCSGW010000009.1"/>
</dbReference>
<sequence>MQVQSWLVLALTGALVTGGVAGADAVDHRASTVEVTAKRTLMSAPAAPAVGAGFVSGGQLFDAQGAVQVGEGYSHCGVLAVSVTVPPEVTTHCTSTFRLKDGELHLSGIRVYKTIALGFGDTTVAVVGGTGAYTNARGEGKVTRANTQDVAYRFIFTLPD</sequence>
<feature type="signal peptide" evidence="1">
    <location>
        <begin position="1"/>
        <end position="23"/>
    </location>
</feature>
<name>A0ABX2F9K3_9PSEU</name>
<gene>
    <name evidence="3" type="ORF">GC106_52890</name>
</gene>
<protein>
    <recommendedName>
        <fullName evidence="2">Allene oxide cyclase barrel-like domain-containing protein</fullName>
    </recommendedName>
</protein>
<dbReference type="Proteomes" id="UP000763557">
    <property type="component" value="Unassembled WGS sequence"/>
</dbReference>
<feature type="domain" description="Allene oxide cyclase barrel-like" evidence="2">
    <location>
        <begin position="43"/>
        <end position="150"/>
    </location>
</feature>
<evidence type="ECO:0000256" key="1">
    <source>
        <dbReference type="SAM" id="SignalP"/>
    </source>
</evidence>